<dbReference type="EMBL" id="SJPW01000012">
    <property type="protein sequence ID" value="TWU44541.1"/>
    <property type="molecule type" value="Genomic_DNA"/>
</dbReference>
<evidence type="ECO:0000313" key="4">
    <source>
        <dbReference type="EMBL" id="TWU44541.1"/>
    </source>
</evidence>
<feature type="domain" description="Cytochrome C Planctomycete-type" evidence="3">
    <location>
        <begin position="54"/>
        <end position="116"/>
    </location>
</feature>
<dbReference type="GO" id="GO:0009055">
    <property type="term" value="F:electron transfer activity"/>
    <property type="evidence" value="ECO:0007669"/>
    <property type="project" value="InterPro"/>
</dbReference>
<keyword evidence="5" id="KW-1185">Reference proteome</keyword>
<dbReference type="PANTHER" id="PTHR35889">
    <property type="entry name" value="CYCLOINULO-OLIGOSACCHARIDE FRUCTANOTRANSFERASE-RELATED"/>
    <property type="match status" value="1"/>
</dbReference>
<sequence>MKSQRGLTASILRICLGVVLSLVTFRVQADEPSLTYESEVLFARRIAPLFREKCIGCHGQEPDGVEGGIDFRTFEALARGGDSGERGIVPGESDASSIYLAAARSEDEFSAMPPKESEALDAEQLQWLRRWIETGATWPSEERIRFIEAKYADAWSVEDGVTVKTSGGLDGSWTDRRYDPAGLWAYQPLPVSSSSLGEESMRVDENERDHVRRKSQQIDRFIADAMPEGIGVAARADRRTLIRRATFDLTGLPPKPDEVAAFLNDSADDETAFAMLVDRLLESPHYGERMAQHWLDVTRYADSSGFANDYERGNAWRFRDYVTRSFNTDKPYDRFVREQIAGDEIGPDDSDSVIATGFLRMGPWELTAMEVAKVARMRFLDDVTNSVGETFLGQSLQCCRCHDHKFDPIPTRDYYSVQAVFATTQLAERPVKFSREENVSGFDEKKYLELRQAEYRETKRQMQSVLLANAQEWFSTNQRDSKRWDDAVAEAKKKGRVQNIFKSVRSALMDAGVEQTDLPPVNVGFTTQQYGRERVAGKGLERLVWEFDRYKPFAHSVYNGHTRSLRSVNQPLRPAKDPTDGDLEHSAIHTGGDPFAEGDAVQPGVLSVIADQVRANIPQTIDGRRTALADWIANPKNPLTTRVIVNRVWQWHFGTAIAGNPNNFGSTGKRPTHPELLDWLAVELVRSGWSIKSLHRVIMNSDAYCRSCQYDRGAEASETTDRDTLALATASYAAFLPRRLSAEELRDSMLSVSGELNLKIGGIPCRPIINSEVALQPRQVMGTFAAAWTPNPKPDQRNRRSLYVLKLRGLVDPSLEVFNAPSPDFSCERRDTSTVTPQVFAMFNSNSTNARALALASEAAKNGGDRPEMIRSLYKCLFGREVTDAEIDRCLSHWKHVESLMPPKAIPSQRPPREVVREAVEENTGEKFTFVETLHAVDDFVADLQADEVDRATFALADVCLVLMNSNEFVYVY</sequence>
<evidence type="ECO:0000259" key="1">
    <source>
        <dbReference type="Pfam" id="PF07583"/>
    </source>
</evidence>
<protein>
    <submittedName>
        <fullName evidence="4">Planctomycete cytochrome C</fullName>
    </submittedName>
</protein>
<proteinExistence type="predicted"/>
<evidence type="ECO:0000259" key="3">
    <source>
        <dbReference type="Pfam" id="PF07635"/>
    </source>
</evidence>
<feature type="domain" description="DUF1553" evidence="2">
    <location>
        <begin position="624"/>
        <end position="892"/>
    </location>
</feature>
<dbReference type="Pfam" id="PF07635">
    <property type="entry name" value="PSCyt1"/>
    <property type="match status" value="1"/>
</dbReference>
<accession>A0A5C6E9V8</accession>
<dbReference type="InterPro" id="IPR036909">
    <property type="entry name" value="Cyt_c-like_dom_sf"/>
</dbReference>
<dbReference type="SUPFAM" id="SSF46626">
    <property type="entry name" value="Cytochrome c"/>
    <property type="match status" value="1"/>
</dbReference>
<organism evidence="4 5">
    <name type="scientific">Rubripirellula tenax</name>
    <dbReference type="NCBI Taxonomy" id="2528015"/>
    <lineage>
        <taxon>Bacteria</taxon>
        <taxon>Pseudomonadati</taxon>
        <taxon>Planctomycetota</taxon>
        <taxon>Planctomycetia</taxon>
        <taxon>Pirellulales</taxon>
        <taxon>Pirellulaceae</taxon>
        <taxon>Rubripirellula</taxon>
    </lineage>
</organism>
<dbReference type="InterPro" id="IPR011429">
    <property type="entry name" value="Cyt_c_Planctomycete-type"/>
</dbReference>
<dbReference type="Proteomes" id="UP000318288">
    <property type="component" value="Unassembled WGS sequence"/>
</dbReference>
<name>A0A5C6E9V8_9BACT</name>
<dbReference type="PANTHER" id="PTHR35889:SF3">
    <property type="entry name" value="F-BOX DOMAIN-CONTAINING PROTEIN"/>
    <property type="match status" value="1"/>
</dbReference>
<dbReference type="Pfam" id="PF07587">
    <property type="entry name" value="PSD1"/>
    <property type="match status" value="1"/>
</dbReference>
<dbReference type="GO" id="GO:0020037">
    <property type="term" value="F:heme binding"/>
    <property type="evidence" value="ECO:0007669"/>
    <property type="project" value="InterPro"/>
</dbReference>
<dbReference type="RefSeq" id="WP_186775896.1">
    <property type="nucleotide sequence ID" value="NZ_SJPW01000012.1"/>
</dbReference>
<dbReference type="InterPro" id="IPR022655">
    <property type="entry name" value="DUF1553"/>
</dbReference>
<dbReference type="Pfam" id="PF07583">
    <property type="entry name" value="PSCyt2"/>
    <property type="match status" value="1"/>
</dbReference>
<evidence type="ECO:0000313" key="5">
    <source>
        <dbReference type="Proteomes" id="UP000318288"/>
    </source>
</evidence>
<feature type="domain" description="DUF1549" evidence="1">
    <location>
        <begin position="217"/>
        <end position="425"/>
    </location>
</feature>
<dbReference type="AlphaFoldDB" id="A0A5C6E9V8"/>
<comment type="caution">
    <text evidence="4">The sequence shown here is derived from an EMBL/GenBank/DDBJ whole genome shotgun (WGS) entry which is preliminary data.</text>
</comment>
<evidence type="ECO:0000259" key="2">
    <source>
        <dbReference type="Pfam" id="PF07587"/>
    </source>
</evidence>
<reference evidence="4 5" key="1">
    <citation type="submission" date="2019-02" db="EMBL/GenBank/DDBJ databases">
        <title>Deep-cultivation of Planctomycetes and their phenomic and genomic characterization uncovers novel biology.</title>
        <authorList>
            <person name="Wiegand S."/>
            <person name="Jogler M."/>
            <person name="Boedeker C."/>
            <person name="Pinto D."/>
            <person name="Vollmers J."/>
            <person name="Rivas-Marin E."/>
            <person name="Kohn T."/>
            <person name="Peeters S.H."/>
            <person name="Heuer A."/>
            <person name="Rast P."/>
            <person name="Oberbeckmann S."/>
            <person name="Bunk B."/>
            <person name="Jeske O."/>
            <person name="Meyerdierks A."/>
            <person name="Storesund J.E."/>
            <person name="Kallscheuer N."/>
            <person name="Luecker S."/>
            <person name="Lage O.M."/>
            <person name="Pohl T."/>
            <person name="Merkel B.J."/>
            <person name="Hornburger P."/>
            <person name="Mueller R.-W."/>
            <person name="Bruemmer F."/>
            <person name="Labrenz M."/>
            <person name="Spormann A.M."/>
            <person name="Op Den Camp H."/>
            <person name="Overmann J."/>
            <person name="Amann R."/>
            <person name="Jetten M.S.M."/>
            <person name="Mascher T."/>
            <person name="Medema M.H."/>
            <person name="Devos D.P."/>
            <person name="Kaster A.-K."/>
            <person name="Ovreas L."/>
            <person name="Rohde M."/>
            <person name="Galperin M.Y."/>
            <person name="Jogler C."/>
        </authorList>
    </citation>
    <scope>NUCLEOTIDE SEQUENCE [LARGE SCALE GENOMIC DNA]</scope>
    <source>
        <strain evidence="4 5">Poly51</strain>
    </source>
</reference>
<gene>
    <name evidence="4" type="ORF">Poly51_61080</name>
</gene>
<dbReference type="InterPro" id="IPR011444">
    <property type="entry name" value="DUF1549"/>
</dbReference>